<evidence type="ECO:0000313" key="2">
    <source>
        <dbReference type="Proteomes" id="UP000663852"/>
    </source>
</evidence>
<protein>
    <submittedName>
        <fullName evidence="1">Uncharacterized protein</fullName>
    </submittedName>
</protein>
<evidence type="ECO:0000313" key="1">
    <source>
        <dbReference type="EMBL" id="CAF0976841.1"/>
    </source>
</evidence>
<organism evidence="1 2">
    <name type="scientific">Adineta ricciae</name>
    <name type="common">Rotifer</name>
    <dbReference type="NCBI Taxonomy" id="249248"/>
    <lineage>
        <taxon>Eukaryota</taxon>
        <taxon>Metazoa</taxon>
        <taxon>Spiralia</taxon>
        <taxon>Gnathifera</taxon>
        <taxon>Rotifera</taxon>
        <taxon>Eurotatoria</taxon>
        <taxon>Bdelloidea</taxon>
        <taxon>Adinetida</taxon>
        <taxon>Adinetidae</taxon>
        <taxon>Adineta</taxon>
    </lineage>
</organism>
<proteinExistence type="predicted"/>
<dbReference type="Proteomes" id="UP000663852">
    <property type="component" value="Unassembled WGS sequence"/>
</dbReference>
<sequence length="81" mass="9265">MQKEICRQKQVKLILLTIDIRTGVVVNSKHRDTYATPTCKSQLIQSYLFCLGIEFTFTLYVATQYVRLVLPATEQILSPSV</sequence>
<accession>A0A814EWB1</accession>
<reference evidence="1" key="1">
    <citation type="submission" date="2021-02" db="EMBL/GenBank/DDBJ databases">
        <authorList>
            <person name="Nowell W R."/>
        </authorList>
    </citation>
    <scope>NUCLEOTIDE SEQUENCE</scope>
</reference>
<gene>
    <name evidence="1" type="ORF">EDS130_LOCUS13661</name>
</gene>
<comment type="caution">
    <text evidence="1">The sequence shown here is derived from an EMBL/GenBank/DDBJ whole genome shotgun (WGS) entry which is preliminary data.</text>
</comment>
<dbReference type="EMBL" id="CAJNOJ010000054">
    <property type="protein sequence ID" value="CAF0976841.1"/>
    <property type="molecule type" value="Genomic_DNA"/>
</dbReference>
<name>A0A814EWB1_ADIRI</name>
<dbReference type="AlphaFoldDB" id="A0A814EWB1"/>